<dbReference type="EMBL" id="JAMQYH010000002">
    <property type="protein sequence ID" value="KAJ1699843.1"/>
    <property type="molecule type" value="Genomic_DNA"/>
</dbReference>
<protein>
    <recommendedName>
        <fullName evidence="10">ATP-dependent Clp protease proteolytic subunit</fullName>
        <ecNumber evidence="9">3.4.21.92</ecNumber>
    </recommendedName>
</protein>
<comment type="caution">
    <text evidence="12">The sequence shown here is derived from an EMBL/GenBank/DDBJ whole genome shotgun (WGS) entry which is preliminary data.</text>
</comment>
<evidence type="ECO:0000256" key="10">
    <source>
        <dbReference type="RuleBase" id="RU003567"/>
    </source>
</evidence>
<dbReference type="GO" id="GO:0009368">
    <property type="term" value="C:endopeptidase Clp complex"/>
    <property type="evidence" value="ECO:0007669"/>
    <property type="project" value="TreeGrafter"/>
</dbReference>
<dbReference type="CDD" id="cd07017">
    <property type="entry name" value="S14_ClpP_2"/>
    <property type="match status" value="1"/>
</dbReference>
<evidence type="ECO:0000256" key="6">
    <source>
        <dbReference type="ARBA" id="ARBA00022825"/>
    </source>
</evidence>
<dbReference type="AlphaFoldDB" id="A0A9Q0CTR4"/>
<dbReference type="InterPro" id="IPR023562">
    <property type="entry name" value="ClpP/TepA"/>
</dbReference>
<dbReference type="InterPro" id="IPR033135">
    <property type="entry name" value="ClpP_His_AS"/>
</dbReference>
<dbReference type="PANTHER" id="PTHR10381:SF15">
    <property type="entry name" value="CHLOROPLASTIC ATP-DEPENDENT CLP PROTEASE PROTEOLYTIC SUBUNIT 1"/>
    <property type="match status" value="1"/>
</dbReference>
<dbReference type="InterPro" id="IPR018215">
    <property type="entry name" value="ClpP_Ser_AS"/>
</dbReference>
<reference evidence="12" key="1">
    <citation type="journal article" date="2022" name="Cell">
        <title>Repeat-based holocentromeres influence genome architecture and karyotype evolution.</title>
        <authorList>
            <person name="Hofstatter P.G."/>
            <person name="Thangavel G."/>
            <person name="Lux T."/>
            <person name="Neumann P."/>
            <person name="Vondrak T."/>
            <person name="Novak P."/>
            <person name="Zhang M."/>
            <person name="Costa L."/>
            <person name="Castellani M."/>
            <person name="Scott A."/>
            <person name="Toegelov H."/>
            <person name="Fuchs J."/>
            <person name="Mata-Sucre Y."/>
            <person name="Dias Y."/>
            <person name="Vanzela A.L.L."/>
            <person name="Huettel B."/>
            <person name="Almeida C.C.S."/>
            <person name="Simkova H."/>
            <person name="Souza G."/>
            <person name="Pedrosa-Harand A."/>
            <person name="Macas J."/>
            <person name="Mayer K.F.X."/>
            <person name="Houben A."/>
            <person name="Marques A."/>
        </authorList>
    </citation>
    <scope>NUCLEOTIDE SEQUENCE</scope>
    <source>
        <strain evidence="12">RhyBre1mFocal</strain>
    </source>
</reference>
<feature type="transmembrane region" description="Helical" evidence="11">
    <location>
        <begin position="14"/>
        <end position="35"/>
    </location>
</feature>
<evidence type="ECO:0000256" key="5">
    <source>
        <dbReference type="ARBA" id="ARBA00022801"/>
    </source>
</evidence>
<dbReference type="PANTHER" id="PTHR10381">
    <property type="entry name" value="ATP-DEPENDENT CLP PROTEASE PROTEOLYTIC SUBUNIT"/>
    <property type="match status" value="1"/>
</dbReference>
<dbReference type="SUPFAM" id="SSF52096">
    <property type="entry name" value="ClpP/crotonase"/>
    <property type="match status" value="1"/>
</dbReference>
<feature type="active site" evidence="7">
    <location>
        <position position="24"/>
    </location>
</feature>
<keyword evidence="5 9" id="KW-0378">Hydrolase</keyword>
<dbReference type="InterPro" id="IPR001907">
    <property type="entry name" value="ClpP"/>
</dbReference>
<name>A0A9Q0CTR4_9POAL</name>
<dbReference type="PRINTS" id="PR00127">
    <property type="entry name" value="CLPPROTEASEP"/>
</dbReference>
<dbReference type="Proteomes" id="UP001151287">
    <property type="component" value="Unassembled WGS sequence"/>
</dbReference>
<dbReference type="EC" id="3.4.21.92" evidence="9"/>
<evidence type="ECO:0000256" key="8">
    <source>
        <dbReference type="PROSITE-ProRule" id="PRU10086"/>
    </source>
</evidence>
<evidence type="ECO:0000313" key="13">
    <source>
        <dbReference type="Proteomes" id="UP001151287"/>
    </source>
</evidence>
<dbReference type="GO" id="GO:0004176">
    <property type="term" value="F:ATP-dependent peptidase activity"/>
    <property type="evidence" value="ECO:0007669"/>
    <property type="project" value="InterPro"/>
</dbReference>
<keyword evidence="11" id="KW-0472">Membrane</keyword>
<dbReference type="InterPro" id="IPR029045">
    <property type="entry name" value="ClpP/crotonase-like_dom_sf"/>
</dbReference>
<dbReference type="PROSITE" id="PS00382">
    <property type="entry name" value="CLP_PROTEASE_HIS"/>
    <property type="match status" value="1"/>
</dbReference>
<dbReference type="PROSITE" id="PS00381">
    <property type="entry name" value="CLP_PROTEASE_SER"/>
    <property type="match status" value="1"/>
</dbReference>
<keyword evidence="6 9" id="KW-0720">Serine protease</keyword>
<dbReference type="GO" id="GO:0009536">
    <property type="term" value="C:plastid"/>
    <property type="evidence" value="ECO:0007669"/>
    <property type="project" value="UniProtKB-ARBA"/>
</dbReference>
<proteinExistence type="inferred from homology"/>
<dbReference type="Gene3D" id="3.90.226.10">
    <property type="entry name" value="2-enoyl-CoA Hydratase, Chain A, domain 1"/>
    <property type="match status" value="1"/>
</dbReference>
<evidence type="ECO:0000256" key="9">
    <source>
        <dbReference type="RuleBase" id="RU000549"/>
    </source>
</evidence>
<dbReference type="OrthoDB" id="1875263at2759"/>
<keyword evidence="11" id="KW-0812">Transmembrane</keyword>
<evidence type="ECO:0000256" key="7">
    <source>
        <dbReference type="PROSITE-ProRule" id="PRU10085"/>
    </source>
</evidence>
<feature type="active site" evidence="8">
    <location>
        <position position="49"/>
    </location>
</feature>
<evidence type="ECO:0000256" key="3">
    <source>
        <dbReference type="ARBA" id="ARBA00022640"/>
    </source>
</evidence>
<comment type="subunit">
    <text evidence="2">Component of the chloroplastic Clp protease core complex.</text>
</comment>
<keyword evidence="3" id="KW-0934">Plastid</keyword>
<accession>A0A9Q0CTR4</accession>
<evidence type="ECO:0000256" key="4">
    <source>
        <dbReference type="ARBA" id="ARBA00022670"/>
    </source>
</evidence>
<keyword evidence="4 9" id="KW-0645">Protease</keyword>
<evidence type="ECO:0000256" key="2">
    <source>
        <dbReference type="ARBA" id="ARBA00011607"/>
    </source>
</evidence>
<dbReference type="GO" id="GO:0051117">
    <property type="term" value="F:ATPase binding"/>
    <property type="evidence" value="ECO:0007669"/>
    <property type="project" value="TreeGrafter"/>
</dbReference>
<keyword evidence="11" id="KW-1133">Transmembrane helix</keyword>
<comment type="similarity">
    <text evidence="1 10">Belongs to the peptidase S14 family.</text>
</comment>
<sequence>MAIYDTMTHVFPDVSTLAMGLAASAASLILVGGTITKRLAFPHARVMIHQPSIAHFLGSVTAIALEAEELFKLRKEIANIYAQHTGRLVNQIQEDLERDTYMSAAEAKVYGIVDRIVQKKEKE</sequence>
<gene>
    <name evidence="12" type="ORF">LUZ63_008355</name>
</gene>
<evidence type="ECO:0000256" key="1">
    <source>
        <dbReference type="ARBA" id="ARBA00007039"/>
    </source>
</evidence>
<evidence type="ECO:0000313" key="12">
    <source>
        <dbReference type="EMBL" id="KAJ1699843.1"/>
    </source>
</evidence>
<organism evidence="12 13">
    <name type="scientific">Rhynchospora breviuscula</name>
    <dbReference type="NCBI Taxonomy" id="2022672"/>
    <lineage>
        <taxon>Eukaryota</taxon>
        <taxon>Viridiplantae</taxon>
        <taxon>Streptophyta</taxon>
        <taxon>Embryophyta</taxon>
        <taxon>Tracheophyta</taxon>
        <taxon>Spermatophyta</taxon>
        <taxon>Magnoliopsida</taxon>
        <taxon>Liliopsida</taxon>
        <taxon>Poales</taxon>
        <taxon>Cyperaceae</taxon>
        <taxon>Cyperoideae</taxon>
        <taxon>Rhynchosporeae</taxon>
        <taxon>Rhynchospora</taxon>
    </lineage>
</organism>
<evidence type="ECO:0000256" key="11">
    <source>
        <dbReference type="SAM" id="Phobius"/>
    </source>
</evidence>
<keyword evidence="13" id="KW-1185">Reference proteome</keyword>
<dbReference type="GO" id="GO:0004252">
    <property type="term" value="F:serine-type endopeptidase activity"/>
    <property type="evidence" value="ECO:0007669"/>
    <property type="project" value="UniProtKB-EC"/>
</dbReference>
<dbReference type="Pfam" id="PF00574">
    <property type="entry name" value="CLP_protease"/>
    <property type="match status" value="1"/>
</dbReference>
<dbReference type="GO" id="GO:0006515">
    <property type="term" value="P:protein quality control for misfolded or incompletely synthesized proteins"/>
    <property type="evidence" value="ECO:0007669"/>
    <property type="project" value="TreeGrafter"/>
</dbReference>